<dbReference type="PANTHER" id="PTHR30121:SF6">
    <property type="entry name" value="SLR6007 PROTEIN"/>
    <property type="match status" value="1"/>
</dbReference>
<protein>
    <submittedName>
        <fullName evidence="3">TonB-dependent receptor</fullName>
    </submittedName>
</protein>
<dbReference type="Pfam" id="PF01935">
    <property type="entry name" value="DUF87"/>
    <property type="match status" value="1"/>
</dbReference>
<dbReference type="InterPro" id="IPR041664">
    <property type="entry name" value="AAA_16"/>
</dbReference>
<dbReference type="PATRIC" id="fig|52.7.peg.4567"/>
<reference evidence="3 4" key="1">
    <citation type="submission" date="2015-07" db="EMBL/GenBank/DDBJ databases">
        <title>Genome analysis of myxobacterium Chondromyces crocatus Cm c5 reveals a high potential for natural compound synthesis and the genetic basis for the loss of fruiting body formation.</title>
        <authorList>
            <person name="Zaburannyi N."/>
            <person name="Bunk B."/>
            <person name="Maier J."/>
            <person name="Overmann J."/>
            <person name="Mueller R."/>
        </authorList>
    </citation>
    <scope>NUCLEOTIDE SEQUENCE [LARGE SCALE GENOMIC DNA]</scope>
    <source>
        <strain evidence="3 4">Cm c5</strain>
    </source>
</reference>
<organism evidence="3 4">
    <name type="scientific">Chondromyces crocatus</name>
    <dbReference type="NCBI Taxonomy" id="52"/>
    <lineage>
        <taxon>Bacteria</taxon>
        <taxon>Pseudomonadati</taxon>
        <taxon>Myxococcota</taxon>
        <taxon>Polyangia</taxon>
        <taxon>Polyangiales</taxon>
        <taxon>Polyangiaceae</taxon>
        <taxon>Chondromyces</taxon>
    </lineage>
</organism>
<dbReference type="STRING" id="52.CMC5_041490"/>
<feature type="domain" description="AAA+ ATPase" evidence="2">
    <location>
        <begin position="699"/>
        <end position="910"/>
    </location>
</feature>
<dbReference type="InterPro" id="IPR027417">
    <property type="entry name" value="P-loop_NTPase"/>
</dbReference>
<evidence type="ECO:0000256" key="1">
    <source>
        <dbReference type="SAM" id="MobiDB-lite"/>
    </source>
</evidence>
<dbReference type="PANTHER" id="PTHR30121">
    <property type="entry name" value="UNCHARACTERIZED PROTEIN YJGR-RELATED"/>
    <property type="match status" value="1"/>
</dbReference>
<dbReference type="Gene3D" id="3.40.50.300">
    <property type="entry name" value="P-loop containing nucleotide triphosphate hydrolases"/>
    <property type="match status" value="2"/>
</dbReference>
<name>A0A0K1EGJ8_CHOCO</name>
<dbReference type="CDD" id="cd01127">
    <property type="entry name" value="TrwB_TraG_TraD_VirD4"/>
    <property type="match status" value="1"/>
</dbReference>
<dbReference type="Pfam" id="PF13191">
    <property type="entry name" value="AAA_16"/>
    <property type="match status" value="1"/>
</dbReference>
<dbReference type="KEGG" id="ccro:CMC5_041490"/>
<keyword evidence="3" id="KW-0675">Receptor</keyword>
<gene>
    <name evidence="3" type="ORF">CMC5_041490</name>
</gene>
<dbReference type="InterPro" id="IPR003593">
    <property type="entry name" value="AAA+_ATPase"/>
</dbReference>
<feature type="domain" description="AAA+ ATPase" evidence="2">
    <location>
        <begin position="67"/>
        <end position="328"/>
    </location>
</feature>
<dbReference type="InterPro" id="IPR025662">
    <property type="entry name" value="Sigma_54_int_dom_ATP-bd_1"/>
</dbReference>
<dbReference type="EMBL" id="CP012159">
    <property type="protein sequence ID" value="AKT39996.1"/>
    <property type="molecule type" value="Genomic_DNA"/>
</dbReference>
<evidence type="ECO:0000313" key="4">
    <source>
        <dbReference type="Proteomes" id="UP000067626"/>
    </source>
</evidence>
<dbReference type="SUPFAM" id="SSF52540">
    <property type="entry name" value="P-loop containing nucleoside triphosphate hydrolases"/>
    <property type="match status" value="3"/>
</dbReference>
<dbReference type="Proteomes" id="UP000067626">
    <property type="component" value="Chromosome"/>
</dbReference>
<feature type="region of interest" description="Disordered" evidence="1">
    <location>
        <begin position="632"/>
        <end position="670"/>
    </location>
</feature>
<proteinExistence type="predicted"/>
<accession>A0A0K1EGJ8</accession>
<dbReference type="SMART" id="SM00382">
    <property type="entry name" value="AAA"/>
    <property type="match status" value="2"/>
</dbReference>
<evidence type="ECO:0000313" key="3">
    <source>
        <dbReference type="EMBL" id="AKT39996.1"/>
    </source>
</evidence>
<keyword evidence="4" id="KW-1185">Reference proteome</keyword>
<evidence type="ECO:0000259" key="2">
    <source>
        <dbReference type="SMART" id="SM00382"/>
    </source>
</evidence>
<dbReference type="InterPro" id="IPR051162">
    <property type="entry name" value="T4SS_component"/>
</dbReference>
<dbReference type="InterPro" id="IPR002789">
    <property type="entry name" value="HerA_central"/>
</dbReference>
<dbReference type="AlphaFoldDB" id="A0A0K1EGJ8"/>
<sequence length="1094" mass="122236">MGRPMAEHDALLDVFLSNTKKEVFHSVEHRHQIWRENPFDVECVHERARSEFQRQLAQITTPPGLDSGRILLLLGESGSGKTHLVRSFRNYVHRDGLGFVGYMQMTTAVSYQRYLVSNLIDSLDQPYYESLGTTSGLTRLSIAVASRCGDPKSISELAENPDLSRDDVVELVEEAADRLIANPRYADLDLDLIRALLYLQRQDPGLKKRVVKYLRCETLSERDSKFLGGMTSKQGDEDAQKLVEHIGRLMWAFDSRALVICVDQFEDAYQSDEAEVLFRRAMTSLCALADQVPSSLVVLACLEDYYTKLKPRLTRSTLDRIEHDPAPVRLLTERSAKEVEMIIRQRLGHLYEASGLKAPNGALDTIYPFPLSFVRQLEGLRVRSVLDECRMYRDACIEAREVVAPPSSGTQRRHQKSAPDERLIKVAKEKLEQEWNDFLAQQQEEPPEEDEELAELFGWAIQAAAEELESGHRCEVQVKGSMIDVRVQVPLLGNKFRIGEEILVALCNKAPQGGGLKAQIQKAHELAGHRVAAMLRCGDFPSNQKTQVAQALAAILKKGGRKAVVEDSDWRKIGAFRRFRNRAERREHFMAWLMEENHLSRLMPLIDVLDLDRMERFEPAVPVSQRPTVVIPPVCRPSRPDEPVPSNFTEPDTMESVAPPRRVDPTPPPSPVVVEEGPVVLGVSGELVTQPVVIDMAALTSHAAFLGSTGSGKTTLALNLIEQLVLRGVPAILVDRKGDLCAYAREAPWNQRHPEPALEARRQALRERIDVAVFTPAHREGRQLALSLVPRGLDSLPDLERDAAAKYAAEALGDMLGYRQTRKDRGLRAVLVQAFLLFAENGNADRLNLKSLISFIGDEDPALVAALGRLDTKLFKDLVQDLQVLLLSSSELLASDGERLDAELLLGLGPHARPGKTRISIISTKFLGDNARVLFWVSQLLLTLTRWVTRAPSPRLQAVAMFDEADVYLPAQSQPATKGPMENLLRRARSGGLGIFLATQSPGDLDYKCRDNIRSWFVGRVAQNVALEKMKPLFAEARVNVAGKIPGQGVGEFHLLQDGRVTPFKAHQALLRTEQVPEHEILRLAALRRRAQAR</sequence>
<dbReference type="PROSITE" id="PS00675">
    <property type="entry name" value="SIGMA54_INTERACT_1"/>
    <property type="match status" value="1"/>
</dbReference>